<dbReference type="Gene3D" id="3.90.1200.10">
    <property type="match status" value="1"/>
</dbReference>
<evidence type="ECO:0000259" key="1">
    <source>
        <dbReference type="Pfam" id="PF01636"/>
    </source>
</evidence>
<protein>
    <recommendedName>
        <fullName evidence="1">Aminoglycoside phosphotransferase domain-containing protein</fullName>
    </recommendedName>
</protein>
<evidence type="ECO:0000313" key="3">
    <source>
        <dbReference type="Proteomes" id="UP001500187"/>
    </source>
</evidence>
<evidence type="ECO:0000313" key="2">
    <source>
        <dbReference type="EMBL" id="GAA4794404.1"/>
    </source>
</evidence>
<dbReference type="SUPFAM" id="SSF56112">
    <property type="entry name" value="Protein kinase-like (PK-like)"/>
    <property type="match status" value="1"/>
</dbReference>
<name>A0ABP9BEN0_9MICC</name>
<reference evidence="3" key="1">
    <citation type="journal article" date="2019" name="Int. J. Syst. Evol. Microbiol.">
        <title>The Global Catalogue of Microorganisms (GCM) 10K type strain sequencing project: providing services to taxonomists for standard genome sequencing and annotation.</title>
        <authorList>
            <consortium name="The Broad Institute Genomics Platform"/>
            <consortium name="The Broad Institute Genome Sequencing Center for Infectious Disease"/>
            <person name="Wu L."/>
            <person name="Ma J."/>
        </authorList>
    </citation>
    <scope>NUCLEOTIDE SEQUENCE [LARGE SCALE GENOMIC DNA]</scope>
    <source>
        <strain evidence="3">JCM 18541</strain>
    </source>
</reference>
<dbReference type="EMBL" id="BAABKP010000001">
    <property type="protein sequence ID" value="GAA4794404.1"/>
    <property type="molecule type" value="Genomic_DNA"/>
</dbReference>
<organism evidence="2 3">
    <name type="scientific">Rothia endophytica</name>
    <dbReference type="NCBI Taxonomy" id="1324766"/>
    <lineage>
        <taxon>Bacteria</taxon>
        <taxon>Bacillati</taxon>
        <taxon>Actinomycetota</taxon>
        <taxon>Actinomycetes</taxon>
        <taxon>Micrococcales</taxon>
        <taxon>Micrococcaceae</taxon>
        <taxon>Rothia</taxon>
    </lineage>
</organism>
<dbReference type="InterPro" id="IPR002575">
    <property type="entry name" value="Aminoglycoside_PTrfase"/>
</dbReference>
<accession>A0ABP9BEN0</accession>
<keyword evidence="3" id="KW-1185">Reference proteome</keyword>
<dbReference type="Proteomes" id="UP001500187">
    <property type="component" value="Unassembled WGS sequence"/>
</dbReference>
<dbReference type="InterPro" id="IPR008266">
    <property type="entry name" value="Tyr_kinase_AS"/>
</dbReference>
<dbReference type="PROSITE" id="PS00109">
    <property type="entry name" value="PROTEIN_KINASE_TYR"/>
    <property type="match status" value="1"/>
</dbReference>
<dbReference type="RefSeq" id="WP_345445508.1">
    <property type="nucleotide sequence ID" value="NZ_BAABKP010000001.1"/>
</dbReference>
<feature type="domain" description="Aminoglycoside phosphotransferase" evidence="1">
    <location>
        <begin position="50"/>
        <end position="261"/>
    </location>
</feature>
<dbReference type="Pfam" id="PF01636">
    <property type="entry name" value="APH"/>
    <property type="match status" value="1"/>
</dbReference>
<sequence>MSQEKRAQQRLTWSELPAALQLWVEETLGGPVVTSESQAGGFSLGTADRLVTEHGGRAFLKAISAKKHPVTADLHRQEAKVSAVFTKNAPVAGFLGFTEYQSADGGTWVALLLADIEGRHPSSPWQPSELKAVFAALDVLRDLEVNPALELECAAESVGPELKFWHRLAEGVNLDDLQYVKDTPYYRDLIELLPLVNKGAAGLATEVDEQVASQLSGNEYVHTDLRADNILITPEGQAVLVDWPWANIGNADLDLGLIAVDALIQDGQLSEQQVLELMPTHRRPSLEFLHGCTVALAGYYLYASMQKPSTSTNTSLIEMRAHRALALLHRLFG</sequence>
<comment type="caution">
    <text evidence="2">The sequence shown here is derived from an EMBL/GenBank/DDBJ whole genome shotgun (WGS) entry which is preliminary data.</text>
</comment>
<proteinExistence type="predicted"/>
<dbReference type="InterPro" id="IPR011009">
    <property type="entry name" value="Kinase-like_dom_sf"/>
</dbReference>
<gene>
    <name evidence="2" type="ORF">GCM10023352_11580</name>
</gene>